<accession>A0A1G2MFA9</accession>
<sequence>MAEKLEQLIQECRRQSEGCLYTSTSLFIWLRTLRYLKVIFIVAPLILGSLASGKLLLSLASPNAKIFAAACAFFAGLLPSIYAALKYDDRLKECITLSAEFKNLQDRFRQAALIASQKEFPEFEAHFNKLMERLEVARRSSFTAPEWCFRRAQKKVKSGDYHYDVDIAKGISH</sequence>
<keyword evidence="1" id="KW-0472">Membrane</keyword>
<reference evidence="2 3" key="1">
    <citation type="journal article" date="2016" name="Nat. Commun.">
        <title>Thousands of microbial genomes shed light on interconnected biogeochemical processes in an aquifer system.</title>
        <authorList>
            <person name="Anantharaman K."/>
            <person name="Brown C.T."/>
            <person name="Hug L.A."/>
            <person name="Sharon I."/>
            <person name="Castelle C.J."/>
            <person name="Probst A.J."/>
            <person name="Thomas B.C."/>
            <person name="Singh A."/>
            <person name="Wilkins M.J."/>
            <person name="Karaoz U."/>
            <person name="Brodie E.L."/>
            <person name="Williams K.H."/>
            <person name="Hubbard S.S."/>
            <person name="Banfield J.F."/>
        </authorList>
    </citation>
    <scope>NUCLEOTIDE SEQUENCE [LARGE SCALE GENOMIC DNA]</scope>
</reference>
<protein>
    <recommendedName>
        <fullName evidence="4">SMODS and SLOG-associating 2TM effector domain-containing protein</fullName>
    </recommendedName>
</protein>
<evidence type="ECO:0008006" key="4">
    <source>
        <dbReference type="Google" id="ProtNLM"/>
    </source>
</evidence>
<evidence type="ECO:0000256" key="1">
    <source>
        <dbReference type="SAM" id="Phobius"/>
    </source>
</evidence>
<keyword evidence="1" id="KW-0812">Transmembrane</keyword>
<comment type="caution">
    <text evidence="2">The sequence shown here is derived from an EMBL/GenBank/DDBJ whole genome shotgun (WGS) entry which is preliminary data.</text>
</comment>
<gene>
    <name evidence="2" type="ORF">A2849_02210</name>
</gene>
<evidence type="ECO:0000313" key="2">
    <source>
        <dbReference type="EMBL" id="OHA21692.1"/>
    </source>
</evidence>
<proteinExistence type="predicted"/>
<dbReference type="EMBL" id="MHRI01000005">
    <property type="protein sequence ID" value="OHA21692.1"/>
    <property type="molecule type" value="Genomic_DNA"/>
</dbReference>
<dbReference type="AlphaFoldDB" id="A0A1G2MFA9"/>
<keyword evidence="1" id="KW-1133">Transmembrane helix</keyword>
<feature type="transmembrane region" description="Helical" evidence="1">
    <location>
        <begin position="66"/>
        <end position="85"/>
    </location>
</feature>
<organism evidence="2 3">
    <name type="scientific">Candidatus Taylorbacteria bacterium RIFCSPHIGHO2_01_FULL_51_15</name>
    <dbReference type="NCBI Taxonomy" id="1802304"/>
    <lineage>
        <taxon>Bacteria</taxon>
        <taxon>Candidatus Tayloriibacteriota</taxon>
    </lineage>
</organism>
<name>A0A1G2MFA9_9BACT</name>
<dbReference type="Proteomes" id="UP000178121">
    <property type="component" value="Unassembled WGS sequence"/>
</dbReference>
<evidence type="ECO:0000313" key="3">
    <source>
        <dbReference type="Proteomes" id="UP000178121"/>
    </source>
</evidence>
<feature type="transmembrane region" description="Helical" evidence="1">
    <location>
        <begin position="38"/>
        <end position="60"/>
    </location>
</feature>